<evidence type="ECO:0000313" key="1">
    <source>
        <dbReference type="EMBL" id="BAD01913.1"/>
    </source>
</evidence>
<accession>Q6ZEI7</accession>
<dbReference type="InParanoid" id="Q6ZEI7"/>
<proteinExistence type="evidence at protein level"/>
<reference evidence="1 2" key="1">
    <citation type="journal article" date="2003" name="DNA Res.">
        <title>Structural analysis of four large plasmids harboring in a unicellular cyanobacterium, Synechocystis sp. PCC 6803.</title>
        <authorList>
            <person name="Kaneko T."/>
            <person name="Nakamura Y."/>
            <person name="Sasamoto S."/>
            <person name="Watanabe A."/>
            <person name="Kohara M."/>
            <person name="Matsumoto M."/>
            <person name="Shimpo S."/>
            <person name="Yamada M."/>
            <person name="Tabata S."/>
        </authorList>
    </citation>
    <scope>NUCLEOTIDE SEQUENCE [LARGE SCALE GENOMIC DNA]</scope>
    <source>
        <strain evidence="2">ATCC 27184 / PCC 6803 / Kazusa</strain>
    </source>
</reference>
<dbReference type="PDB" id="7SBB">
    <property type="method" value="EM"/>
    <property type="resolution" value="3.10 A"/>
    <property type="chains" value="I=1-975, J/K=830-975"/>
</dbReference>
<dbReference type="EMBL" id="AP004311">
    <property type="protein sequence ID" value="BAD01913.1"/>
    <property type="molecule type" value="Genomic_DNA"/>
</dbReference>
<name>Q6ZEI7_SYNY3</name>
<evidence type="ECO:0007829" key="3">
    <source>
        <dbReference type="PDB" id="7SBA"/>
    </source>
</evidence>
<dbReference type="PDB" id="7SBA">
    <property type="method" value="EM"/>
    <property type="resolution" value="2.90 A"/>
    <property type="chains" value="I=1-975, J/K=830-975"/>
</dbReference>
<dbReference type="EMDB" id="EMD-24976"/>
<evidence type="ECO:0008006" key="5">
    <source>
        <dbReference type="Google" id="ProtNLM"/>
    </source>
</evidence>
<gene>
    <name evidence="1" type="ordered locus">slr7011</name>
</gene>
<organism evidence="1 2">
    <name type="scientific">Synechocystis sp. (strain ATCC 27184 / PCC 6803 / Kazusa)</name>
    <dbReference type="NCBI Taxonomy" id="1111708"/>
    <lineage>
        <taxon>Bacteria</taxon>
        <taxon>Bacillati</taxon>
        <taxon>Cyanobacteriota</taxon>
        <taxon>Cyanophyceae</taxon>
        <taxon>Synechococcales</taxon>
        <taxon>Merismopediaceae</taxon>
        <taxon>Synechocystis</taxon>
    </lineage>
</organism>
<dbReference type="AlphaFoldDB" id="Q6ZEI7"/>
<evidence type="ECO:0007829" key="4">
    <source>
        <dbReference type="PDB" id="7SBB"/>
    </source>
</evidence>
<reference evidence="3 4" key="2">
    <citation type="journal article" date="2022" name="Nat. Commun.">
        <title>Structural rearrangements allow nucleic acid discrimination by type I-D Cascade.</title>
        <authorList>
            <person name="Schwartz E.A."/>
            <person name="McBride T.M."/>
            <person name="Bravo J.P.K."/>
            <person name="Wrapp D."/>
            <person name="Fineran P.C."/>
            <person name="Fagerlund R.D."/>
            <person name="Taylor D.W."/>
        </authorList>
    </citation>
    <scope>STRUCTURE BY ELECTRON MICROSCOPY (2.90 ANGSTROMS) OF 1-975 AND 830-975</scope>
</reference>
<geneLocation type="plasmid" evidence="1 2">
    <name>pSYSA</name>
</geneLocation>
<keyword evidence="2" id="KW-1185">Reference proteome</keyword>
<dbReference type="Proteomes" id="UP000001425">
    <property type="component" value="Plasmid pSYSA"/>
</dbReference>
<dbReference type="CDD" id="cd09712">
    <property type="entry name" value="Cas10d_I-D"/>
    <property type="match status" value="1"/>
</dbReference>
<dbReference type="InterPro" id="IPR017589">
    <property type="entry name" value="CRISPR-assoc_prot_Cas10d/Csc3"/>
</dbReference>
<keyword evidence="3 4" id="KW-0002">3D-structure</keyword>
<evidence type="ECO:0000313" key="2">
    <source>
        <dbReference type="Proteomes" id="UP000001425"/>
    </source>
</evidence>
<protein>
    <recommendedName>
        <fullName evidence="5">CRISPR-associated protein Csc3</fullName>
    </recommendedName>
</protein>
<dbReference type="SMR" id="Q6ZEI7"/>
<dbReference type="KEGG" id="syn:slr7011"/>
<sequence length="975" mass="111935">MTTLLQTLLIRTLSEQKDYILLEYFQTILPALEEHFGNTSGLGGSFISHQKHFGTQGYDTEKAKKMAQGFAKKGDQTLAAHILNALLTTWNVMQELEFPLNDIERRLLCLGITLHDYDKHCHAQDMAAPEPDNIQEIINICLELGKRLNFDEFWADWRDYIAEISYLAQNTHGKQHTNLISSNWSNAGYPFTIKERKLDHPLRHLLTFGDVAVHLSSPHDLVSSTMGDRLRDLLNRLGIEKRFVYHHLRDTTGILSNAIHNVILRTVQKLDWKPLLFFAQGVIYFAPQDTEIPERNEIKQIVWQGISQELGKKMSAGDVGFKRDGKGLKVSPQTSELLAAADIVRILPQVISVKVNNAKSPATPKRLEKLELGDAEREKLYEVADLRCDRLAELLGLVQKEIFLLPEPFIEWVLKDLELTSVIMPEETQVQSGGVNYGWYRVAAHYVANHATWDLEEFQEFLQGFGDRLATWAEEEGYFAEHQSPTRQIFEDYLDRYLEIQGWESDHQAFIQELENYVNAKTKKSKQPICSLSSGEFPSEDQMDSVVLFKPQQYSNKNPLGGGQIKRGISKIWSLEMLLRQAFWSVPSGKFEDQQPIFIYLYPAYVYAPQVVEAIRELVYGIASVNLWDVRKHWVNNKMDLTSLKSLPWLNEEVEAGTNAQLKYTKEDLPFLATVYTTTREKTDTDAWVKPAFLALLLPYLLGVKAIATRSMVPLYRSDQDFRESIHLDGVAGFWSLLGIPTDLRVEDITPALNKLLAIYTLHLAARSSPPKARWQDLPKTVQEVMTDVLNVFALAEQGLRREKRDRPYESEVTEYWQFAELFSQGNIVMTEKLKLTKRLVEEYRRFYQVELSKKPSTHAILLPLSKALEQILSVPDDWDEEELILQGSGQLQAALDRQEVYTRPIIKDKSVAYETRQLQELEAIQIFMTTCVRDLFGEMCKGDRAILQEQRNRIKSGAEFAYRLLALEAQQNQN</sequence>
<dbReference type="EMDB" id="EMD-24974"/>
<dbReference type="NCBIfam" id="TIGR03174">
    <property type="entry name" value="cas_Csc3"/>
    <property type="match status" value="1"/>
</dbReference>
<keyword evidence="1" id="KW-0614">Plasmid</keyword>
<dbReference type="EnsemblBacteria" id="BAD01913">
    <property type="protein sequence ID" value="BAD01913"/>
    <property type="gene ID" value="BAD01913"/>
</dbReference>